<keyword evidence="3" id="KW-0808">Transferase</keyword>
<dbReference type="CDD" id="cd03205">
    <property type="entry name" value="GST_C_6"/>
    <property type="match status" value="1"/>
</dbReference>
<name>A0A556AUX5_9BURK</name>
<evidence type="ECO:0000259" key="2">
    <source>
        <dbReference type="Pfam" id="PF13417"/>
    </source>
</evidence>
<keyword evidence="4" id="KW-1185">Reference proteome</keyword>
<proteinExistence type="predicted"/>
<gene>
    <name evidence="3" type="ORF">FOZ76_07860</name>
</gene>
<dbReference type="Pfam" id="PF13417">
    <property type="entry name" value="GST_N_3"/>
    <property type="match status" value="1"/>
</dbReference>
<organism evidence="3 4">
    <name type="scientific">Verticiella sediminum</name>
    <dbReference type="NCBI Taxonomy" id="1247510"/>
    <lineage>
        <taxon>Bacteria</taxon>
        <taxon>Pseudomonadati</taxon>
        <taxon>Pseudomonadota</taxon>
        <taxon>Betaproteobacteria</taxon>
        <taxon>Burkholderiales</taxon>
        <taxon>Alcaligenaceae</taxon>
        <taxon>Verticiella</taxon>
    </lineage>
</organism>
<accession>A0A556AUX5</accession>
<dbReference type="InterPro" id="IPR004045">
    <property type="entry name" value="Glutathione_S-Trfase_N"/>
</dbReference>
<evidence type="ECO:0000313" key="3">
    <source>
        <dbReference type="EMBL" id="TSH96737.1"/>
    </source>
</evidence>
<dbReference type="InterPro" id="IPR036282">
    <property type="entry name" value="Glutathione-S-Trfase_C_sf"/>
</dbReference>
<protein>
    <submittedName>
        <fullName evidence="3">Glutathione S-transferase family protein</fullName>
    </submittedName>
</protein>
<evidence type="ECO:0000313" key="4">
    <source>
        <dbReference type="Proteomes" id="UP000318405"/>
    </source>
</evidence>
<comment type="caution">
    <text evidence="3">The sequence shown here is derived from an EMBL/GenBank/DDBJ whole genome shotgun (WGS) entry which is preliminary data.</text>
</comment>
<dbReference type="EMBL" id="VLTJ01000013">
    <property type="protein sequence ID" value="TSH96737.1"/>
    <property type="molecule type" value="Genomic_DNA"/>
</dbReference>
<dbReference type="SUPFAM" id="SSF52833">
    <property type="entry name" value="Thioredoxin-like"/>
    <property type="match status" value="1"/>
</dbReference>
<dbReference type="Gene3D" id="1.20.1050.10">
    <property type="match status" value="1"/>
</dbReference>
<evidence type="ECO:0000256" key="1">
    <source>
        <dbReference type="SAM" id="MobiDB-lite"/>
    </source>
</evidence>
<dbReference type="Proteomes" id="UP000318405">
    <property type="component" value="Unassembled WGS sequence"/>
</dbReference>
<dbReference type="OrthoDB" id="8634103at2"/>
<dbReference type="AlphaFoldDB" id="A0A556AUX5"/>
<dbReference type="SUPFAM" id="SSF47616">
    <property type="entry name" value="GST C-terminal domain-like"/>
    <property type="match status" value="1"/>
</dbReference>
<feature type="domain" description="GST N-terminal" evidence="2">
    <location>
        <begin position="35"/>
        <end position="104"/>
    </location>
</feature>
<dbReference type="GO" id="GO:0016740">
    <property type="term" value="F:transferase activity"/>
    <property type="evidence" value="ECO:0007669"/>
    <property type="project" value="UniProtKB-KW"/>
</dbReference>
<reference evidence="3 4" key="1">
    <citation type="submission" date="2019-07" db="EMBL/GenBank/DDBJ databases">
        <title>Qingshengfaniella alkalisoli gen. nov., sp. nov., isolated from saline soil.</title>
        <authorList>
            <person name="Xu L."/>
            <person name="Huang X.-X."/>
            <person name="Sun J.-Q."/>
        </authorList>
    </citation>
    <scope>NUCLEOTIDE SEQUENCE [LARGE SCALE GENOMIC DNA]</scope>
    <source>
        <strain evidence="3 4">DSM 27279</strain>
    </source>
</reference>
<feature type="region of interest" description="Disordered" evidence="1">
    <location>
        <begin position="1"/>
        <end position="24"/>
    </location>
</feature>
<dbReference type="Gene3D" id="3.40.30.10">
    <property type="entry name" value="Glutaredoxin"/>
    <property type="match status" value="1"/>
</dbReference>
<dbReference type="InterPro" id="IPR036249">
    <property type="entry name" value="Thioredoxin-like_sf"/>
</dbReference>
<sequence length="231" mass="25532">MSPARRWPSTADALSTEREPAMTTTLPAAPYTLRGTLTSPFARKVRIAIDVLGLTDQVAMWPVQPTDPADPIEEQNPLGKYPCLLRQSGPPVYDSSVILELLQDVARSEALLPARGAERIDMLTRTRLADGIIDAGALLIYEDRYHEPAHRSDVWRERQTGKILRALAAFEHEPPPPDRTNAETITLACALGFLDKRQLIAWRPAFPALVAWLDAFARHEPAFGRTAPPAA</sequence>